<dbReference type="InterPro" id="IPR029063">
    <property type="entry name" value="SAM-dependent_MTases_sf"/>
</dbReference>
<dbReference type="Gene3D" id="3.40.50.150">
    <property type="entry name" value="Vaccinia Virus protein VP39"/>
    <property type="match status" value="1"/>
</dbReference>
<evidence type="ECO:0000256" key="1">
    <source>
        <dbReference type="ARBA" id="ARBA00005201"/>
    </source>
</evidence>
<protein>
    <recommendedName>
        <fullName evidence="2">riboflavin kinase</fullName>
        <ecNumber evidence="2">2.7.1.26</ecNumber>
    </recommendedName>
</protein>
<feature type="compositionally biased region" description="Low complexity" evidence="8">
    <location>
        <begin position="15"/>
        <end position="25"/>
    </location>
</feature>
<accession>A0A2V0PA07</accession>
<reference evidence="10 11" key="1">
    <citation type="journal article" date="2018" name="Sci. Rep.">
        <title>Raphidocelis subcapitata (=Pseudokirchneriella subcapitata) provides an insight into genome evolution and environmental adaptations in the Sphaeropleales.</title>
        <authorList>
            <person name="Suzuki S."/>
            <person name="Yamaguchi H."/>
            <person name="Nakajima N."/>
            <person name="Kawachi M."/>
        </authorList>
    </citation>
    <scope>NUCLEOTIDE SEQUENCE [LARGE SCALE GENOMIC DNA]</scope>
    <source>
        <strain evidence="10 11">NIES-35</strain>
    </source>
</reference>
<evidence type="ECO:0000256" key="6">
    <source>
        <dbReference type="ARBA" id="ARBA00022741"/>
    </source>
</evidence>
<dbReference type="Proteomes" id="UP000247498">
    <property type="component" value="Unassembled WGS sequence"/>
</dbReference>
<evidence type="ECO:0000259" key="9">
    <source>
        <dbReference type="SMART" id="SM00904"/>
    </source>
</evidence>
<dbReference type="GO" id="GO:0009231">
    <property type="term" value="P:riboflavin biosynthetic process"/>
    <property type="evidence" value="ECO:0007669"/>
    <property type="project" value="InterPro"/>
</dbReference>
<dbReference type="InterPro" id="IPR023468">
    <property type="entry name" value="Riboflavin_kinase"/>
</dbReference>
<feature type="region of interest" description="Disordered" evidence="8">
    <location>
        <begin position="40"/>
        <end position="65"/>
    </location>
</feature>
<dbReference type="InterPro" id="IPR013216">
    <property type="entry name" value="Methyltransf_11"/>
</dbReference>
<keyword evidence="4" id="KW-0288">FMN</keyword>
<dbReference type="InterPro" id="IPR023465">
    <property type="entry name" value="Riboflavin_kinase_dom_sf"/>
</dbReference>
<dbReference type="SUPFAM" id="SSF82114">
    <property type="entry name" value="Riboflavin kinase-like"/>
    <property type="match status" value="1"/>
</dbReference>
<dbReference type="AlphaFoldDB" id="A0A2V0PA07"/>
<organism evidence="10 11">
    <name type="scientific">Raphidocelis subcapitata</name>
    <dbReference type="NCBI Taxonomy" id="307507"/>
    <lineage>
        <taxon>Eukaryota</taxon>
        <taxon>Viridiplantae</taxon>
        <taxon>Chlorophyta</taxon>
        <taxon>core chlorophytes</taxon>
        <taxon>Chlorophyceae</taxon>
        <taxon>CS clade</taxon>
        <taxon>Sphaeropleales</taxon>
        <taxon>Selenastraceae</taxon>
        <taxon>Raphidocelis</taxon>
    </lineage>
</organism>
<sequence length="432" mass="45934">MAMIAGGRAPCSKTARAGCRAPSAARPAPALASRARLARRGSACRAQPPVIEGARQKFDTRPEHNKAQAAVFDRPEIVRQFTAPQPPAIEARLAAIAGAVPGLGPDSRVIDAGCGTGCLIPHLQARGVADITAVDLSEAMLAELRARFPSPGGCGNDKGVRTWQCDFVDLPVYTGSADAIFLNAMFGNVHDQHYSLARAAQLLKPGGYAVISHQEGRAWHSALRASSGPGLIPHELPGKEALEELLFDSPFELVDLRDEEGLYLALLRIPPGFVLPEPVRLAGTVVPGFGRGSRDLAVPTANIDPAPLERRLASLARGVYFGWAQLDPPAGSPEEDGAVHKMVMNIGRRPTVNTGDEAATVEVHILHDYVAQDFHGAHLRVVATSFLRPEMKFDSLAALQKRIKADIGIARSQLDSPELGAAAGDASFERRA</sequence>
<dbReference type="OrthoDB" id="276388at2759"/>
<dbReference type="EMBL" id="BDRX01000046">
    <property type="protein sequence ID" value="GBF93935.1"/>
    <property type="molecule type" value="Genomic_DNA"/>
</dbReference>
<feature type="compositionally biased region" description="Basic and acidic residues" evidence="8">
    <location>
        <begin position="54"/>
        <end position="65"/>
    </location>
</feature>
<feature type="region of interest" description="Disordered" evidence="8">
    <location>
        <begin position="1"/>
        <end position="25"/>
    </location>
</feature>
<evidence type="ECO:0000313" key="11">
    <source>
        <dbReference type="Proteomes" id="UP000247498"/>
    </source>
</evidence>
<comment type="pathway">
    <text evidence="1">Cofactor biosynthesis; FMN biosynthesis; FMN from riboflavin (ATP route): step 1/1.</text>
</comment>
<dbReference type="GO" id="GO:0008757">
    <property type="term" value="F:S-adenosylmethionine-dependent methyltransferase activity"/>
    <property type="evidence" value="ECO:0007669"/>
    <property type="project" value="InterPro"/>
</dbReference>
<dbReference type="Gene3D" id="2.40.30.30">
    <property type="entry name" value="Riboflavin kinase-like"/>
    <property type="match status" value="1"/>
</dbReference>
<dbReference type="InParanoid" id="A0A2V0PA07"/>
<proteinExistence type="predicted"/>
<keyword evidence="7" id="KW-0067">ATP-binding</keyword>
<dbReference type="GO" id="GO:0008531">
    <property type="term" value="F:riboflavin kinase activity"/>
    <property type="evidence" value="ECO:0007669"/>
    <property type="project" value="UniProtKB-EC"/>
</dbReference>
<dbReference type="GO" id="GO:0005524">
    <property type="term" value="F:ATP binding"/>
    <property type="evidence" value="ECO:0007669"/>
    <property type="project" value="UniProtKB-KW"/>
</dbReference>
<keyword evidence="11" id="KW-1185">Reference proteome</keyword>
<dbReference type="CDD" id="cd02440">
    <property type="entry name" value="AdoMet_MTases"/>
    <property type="match status" value="1"/>
</dbReference>
<evidence type="ECO:0000256" key="2">
    <source>
        <dbReference type="ARBA" id="ARBA00012105"/>
    </source>
</evidence>
<dbReference type="PANTHER" id="PTHR22749:SF6">
    <property type="entry name" value="RIBOFLAVIN KINASE"/>
    <property type="match status" value="1"/>
</dbReference>
<keyword evidence="5" id="KW-0808">Transferase</keyword>
<dbReference type="PANTHER" id="PTHR22749">
    <property type="entry name" value="RIBOFLAVIN KINASE/FMN ADENYLYLTRANSFERASE"/>
    <property type="match status" value="1"/>
</dbReference>
<keyword evidence="10" id="KW-0418">Kinase</keyword>
<dbReference type="InterPro" id="IPR015865">
    <property type="entry name" value="Riboflavin_kinase_bac/euk"/>
</dbReference>
<dbReference type="Pfam" id="PF08241">
    <property type="entry name" value="Methyltransf_11"/>
    <property type="match status" value="1"/>
</dbReference>
<dbReference type="SUPFAM" id="SSF53335">
    <property type="entry name" value="S-adenosyl-L-methionine-dependent methyltransferases"/>
    <property type="match status" value="1"/>
</dbReference>
<dbReference type="SMART" id="SM00904">
    <property type="entry name" value="Flavokinase"/>
    <property type="match status" value="1"/>
</dbReference>
<keyword evidence="3" id="KW-0285">Flavoprotein</keyword>
<dbReference type="Pfam" id="PF01687">
    <property type="entry name" value="Flavokinase"/>
    <property type="match status" value="1"/>
</dbReference>
<name>A0A2V0PA07_9CHLO</name>
<dbReference type="EC" id="2.7.1.26" evidence="2"/>
<evidence type="ECO:0000256" key="8">
    <source>
        <dbReference type="SAM" id="MobiDB-lite"/>
    </source>
</evidence>
<evidence type="ECO:0000256" key="3">
    <source>
        <dbReference type="ARBA" id="ARBA00022630"/>
    </source>
</evidence>
<evidence type="ECO:0000256" key="7">
    <source>
        <dbReference type="ARBA" id="ARBA00022840"/>
    </source>
</evidence>
<comment type="caution">
    <text evidence="10">The sequence shown here is derived from an EMBL/GenBank/DDBJ whole genome shotgun (WGS) entry which is preliminary data.</text>
</comment>
<gene>
    <name evidence="10" type="ORF">Rsub_06184</name>
</gene>
<evidence type="ECO:0000256" key="4">
    <source>
        <dbReference type="ARBA" id="ARBA00022643"/>
    </source>
</evidence>
<dbReference type="UniPathway" id="UPA00276">
    <property type="reaction ID" value="UER00406"/>
</dbReference>
<dbReference type="STRING" id="307507.A0A2V0PA07"/>
<evidence type="ECO:0000256" key="5">
    <source>
        <dbReference type="ARBA" id="ARBA00022679"/>
    </source>
</evidence>
<dbReference type="GO" id="GO:0009398">
    <property type="term" value="P:FMN biosynthetic process"/>
    <property type="evidence" value="ECO:0007669"/>
    <property type="project" value="UniProtKB-UniPathway"/>
</dbReference>
<evidence type="ECO:0000313" key="10">
    <source>
        <dbReference type="EMBL" id="GBF93935.1"/>
    </source>
</evidence>
<keyword evidence="6" id="KW-0547">Nucleotide-binding</keyword>
<feature type="domain" description="Riboflavin kinase" evidence="9">
    <location>
        <begin position="274"/>
        <end position="415"/>
    </location>
</feature>